<accession>A0A8S5P3I4</accession>
<dbReference type="EMBL" id="BK015316">
    <property type="protein sequence ID" value="DAE01019.1"/>
    <property type="molecule type" value="Genomic_DNA"/>
</dbReference>
<organism evidence="1">
    <name type="scientific">Myoviridae sp. ctXVO17</name>
    <dbReference type="NCBI Taxonomy" id="2825121"/>
    <lineage>
        <taxon>Viruses</taxon>
        <taxon>Duplodnaviria</taxon>
        <taxon>Heunggongvirae</taxon>
        <taxon>Uroviricota</taxon>
        <taxon>Caudoviricetes</taxon>
    </lineage>
</organism>
<evidence type="ECO:0000313" key="1">
    <source>
        <dbReference type="EMBL" id="DAE01019.1"/>
    </source>
</evidence>
<proteinExistence type="predicted"/>
<protein>
    <submittedName>
        <fullName evidence="1">Uncharacterized protein</fullName>
    </submittedName>
</protein>
<name>A0A8S5P3I4_9CAUD</name>
<sequence>MQNQSKRENLIMQYKTLLQKARDTSDEHEKEHLFQRASKKYNEIIAEKFEDSNVGRFNEKSTPQ</sequence>
<reference evidence="1" key="1">
    <citation type="journal article" date="2021" name="Proc. Natl. Acad. Sci. U.S.A.">
        <title>A Catalog of Tens of Thousands of Viruses from Human Metagenomes Reveals Hidden Associations with Chronic Diseases.</title>
        <authorList>
            <person name="Tisza M.J."/>
            <person name="Buck C.B."/>
        </authorList>
    </citation>
    <scope>NUCLEOTIDE SEQUENCE</scope>
    <source>
        <strain evidence="1">CtXVO17</strain>
    </source>
</reference>